<gene>
    <name evidence="7" type="ORF">SAMN02745180_02766</name>
</gene>
<dbReference type="InterPro" id="IPR006128">
    <property type="entry name" value="Lipoprotein_PsaA-like"/>
</dbReference>
<dbReference type="InterPro" id="IPR050492">
    <property type="entry name" value="Bact_metal-bind_prot9"/>
</dbReference>
<evidence type="ECO:0000313" key="7">
    <source>
        <dbReference type="EMBL" id="SHI19517.1"/>
    </source>
</evidence>
<evidence type="ECO:0000313" key="8">
    <source>
        <dbReference type="Proteomes" id="UP000184389"/>
    </source>
</evidence>
<evidence type="ECO:0000256" key="3">
    <source>
        <dbReference type="ARBA" id="ARBA00022729"/>
    </source>
</evidence>
<evidence type="ECO:0000256" key="5">
    <source>
        <dbReference type="SAM" id="Coils"/>
    </source>
</evidence>
<dbReference type="PRINTS" id="PR00691">
    <property type="entry name" value="ADHESINB"/>
</dbReference>
<dbReference type="InterPro" id="IPR006129">
    <property type="entry name" value="AdhesinB"/>
</dbReference>
<dbReference type="AlphaFoldDB" id="A0A1M5Z5H1"/>
<comment type="similarity">
    <text evidence="1 4">Belongs to the bacterial solute-binding protein 9 family.</text>
</comment>
<dbReference type="STRING" id="1123281.SAMN02745180_02766"/>
<evidence type="ECO:0000256" key="4">
    <source>
        <dbReference type="RuleBase" id="RU003512"/>
    </source>
</evidence>
<keyword evidence="3 6" id="KW-0732">Signal</keyword>
<reference evidence="7 8" key="1">
    <citation type="submission" date="2016-11" db="EMBL/GenBank/DDBJ databases">
        <authorList>
            <person name="Jaros S."/>
            <person name="Januszkiewicz K."/>
            <person name="Wedrychowicz H."/>
        </authorList>
    </citation>
    <scope>NUCLEOTIDE SEQUENCE [LARGE SCALE GENOMIC DNA]</scope>
    <source>
        <strain evidence="7 8">DSM 13106</strain>
    </source>
</reference>
<evidence type="ECO:0000256" key="2">
    <source>
        <dbReference type="ARBA" id="ARBA00022448"/>
    </source>
</evidence>
<dbReference type="GO" id="GO:0046872">
    <property type="term" value="F:metal ion binding"/>
    <property type="evidence" value="ECO:0007669"/>
    <property type="project" value="InterPro"/>
</dbReference>
<dbReference type="InterPro" id="IPR006127">
    <property type="entry name" value="ZnuA-like"/>
</dbReference>
<name>A0A1M5Z5H1_9FIRM</name>
<proteinExistence type="inferred from homology"/>
<dbReference type="GO" id="GO:0030001">
    <property type="term" value="P:metal ion transport"/>
    <property type="evidence" value="ECO:0007669"/>
    <property type="project" value="InterPro"/>
</dbReference>
<dbReference type="RefSeq" id="WP_072745368.1">
    <property type="nucleotide sequence ID" value="NZ_FQXR01000021.1"/>
</dbReference>
<feature type="coiled-coil region" evidence="5">
    <location>
        <begin position="156"/>
        <end position="183"/>
    </location>
</feature>
<dbReference type="PROSITE" id="PS51257">
    <property type="entry name" value="PROKAR_LIPOPROTEIN"/>
    <property type="match status" value="1"/>
</dbReference>
<dbReference type="Gene3D" id="3.40.50.1980">
    <property type="entry name" value="Nitrogenase molybdenum iron protein domain"/>
    <property type="match status" value="2"/>
</dbReference>
<protein>
    <submittedName>
        <fullName evidence="7">Zinc transport system substrate-binding protein</fullName>
    </submittedName>
</protein>
<dbReference type="PRINTS" id="PR00690">
    <property type="entry name" value="ADHESNFAMILY"/>
</dbReference>
<evidence type="ECO:0000256" key="1">
    <source>
        <dbReference type="ARBA" id="ARBA00011028"/>
    </source>
</evidence>
<dbReference type="GO" id="GO:0007155">
    <property type="term" value="P:cell adhesion"/>
    <property type="evidence" value="ECO:0007669"/>
    <property type="project" value="InterPro"/>
</dbReference>
<sequence>MKKTIFIILLIALTFITACSNKDVNTNESGGKLVVYTSFYPQYYLAEEIGKDKISLNSIVPNGVEPHDFELTVKQIKEIQSANVLILNGANMEHWTDKLIKTINTEDMDIVDSSKYVNLIKTNGIDDPHIWLSPKNMNKIAYEIKEVFVKKDPGNGDFYENNYKELSKNLLELDKNYKNVLEDKKRDTILVSHAAFSYLADEYGFKQIAVTGISPEEEPSPGAMAELIDMGKAENMKYIFLETLASPKTANIIAEEANLEVLILNPIEGLTEEEQKNDEDYISIMEQNLLNLKKALVD</sequence>
<keyword evidence="2 4" id="KW-0813">Transport</keyword>
<feature type="chain" id="PRO_5038643416" evidence="6">
    <location>
        <begin position="22"/>
        <end position="298"/>
    </location>
</feature>
<dbReference type="SUPFAM" id="SSF53807">
    <property type="entry name" value="Helical backbone' metal receptor"/>
    <property type="match status" value="1"/>
</dbReference>
<keyword evidence="5" id="KW-0175">Coiled coil</keyword>
<dbReference type="OrthoDB" id="9810636at2"/>
<dbReference type="Pfam" id="PF01297">
    <property type="entry name" value="ZnuA"/>
    <property type="match status" value="1"/>
</dbReference>
<accession>A0A1M5Z5H1</accession>
<dbReference type="EMBL" id="FQXR01000021">
    <property type="protein sequence ID" value="SHI19517.1"/>
    <property type="molecule type" value="Genomic_DNA"/>
</dbReference>
<organism evidence="7 8">
    <name type="scientific">Sporanaerobacter acetigenes DSM 13106</name>
    <dbReference type="NCBI Taxonomy" id="1123281"/>
    <lineage>
        <taxon>Bacteria</taxon>
        <taxon>Bacillati</taxon>
        <taxon>Bacillota</taxon>
        <taxon>Tissierellia</taxon>
        <taxon>Tissierellales</taxon>
        <taxon>Sporanaerobacteraceae</taxon>
        <taxon>Sporanaerobacter</taxon>
    </lineage>
</organism>
<dbReference type="PANTHER" id="PTHR42953">
    <property type="entry name" value="HIGH-AFFINITY ZINC UPTAKE SYSTEM PROTEIN ZNUA-RELATED"/>
    <property type="match status" value="1"/>
</dbReference>
<keyword evidence="8" id="KW-1185">Reference proteome</keyword>
<evidence type="ECO:0000256" key="6">
    <source>
        <dbReference type="SAM" id="SignalP"/>
    </source>
</evidence>
<dbReference type="Proteomes" id="UP000184389">
    <property type="component" value="Unassembled WGS sequence"/>
</dbReference>
<dbReference type="PANTHER" id="PTHR42953:SF3">
    <property type="entry name" value="HIGH-AFFINITY ZINC UPTAKE SYSTEM PROTEIN ZNUA"/>
    <property type="match status" value="1"/>
</dbReference>
<feature type="signal peptide" evidence="6">
    <location>
        <begin position="1"/>
        <end position="21"/>
    </location>
</feature>